<evidence type="ECO:0000313" key="2">
    <source>
        <dbReference type="EMBL" id="TMI74697.1"/>
    </source>
</evidence>
<feature type="non-terminal residue" evidence="2">
    <location>
        <position position="105"/>
    </location>
</feature>
<name>A0A537ITW1_9BACT</name>
<evidence type="ECO:0008006" key="4">
    <source>
        <dbReference type="Google" id="ProtNLM"/>
    </source>
</evidence>
<evidence type="ECO:0000256" key="1">
    <source>
        <dbReference type="SAM" id="SignalP"/>
    </source>
</evidence>
<organism evidence="2 3">
    <name type="scientific">Candidatus Segetimicrobium genomatis</name>
    <dbReference type="NCBI Taxonomy" id="2569760"/>
    <lineage>
        <taxon>Bacteria</taxon>
        <taxon>Bacillati</taxon>
        <taxon>Candidatus Sysuimicrobiota</taxon>
        <taxon>Candidatus Sysuimicrobiia</taxon>
        <taxon>Candidatus Sysuimicrobiales</taxon>
        <taxon>Candidatus Segetimicrobiaceae</taxon>
        <taxon>Candidatus Segetimicrobium</taxon>
    </lineage>
</organism>
<keyword evidence="1" id="KW-0732">Signal</keyword>
<dbReference type="SUPFAM" id="SSF49503">
    <property type="entry name" value="Cupredoxins"/>
    <property type="match status" value="1"/>
</dbReference>
<protein>
    <recommendedName>
        <fullName evidence="4">Blue (type 1) copper domain-containing protein</fullName>
    </recommendedName>
</protein>
<feature type="signal peptide" evidence="1">
    <location>
        <begin position="1"/>
        <end position="21"/>
    </location>
</feature>
<feature type="chain" id="PRO_5021854098" description="Blue (type 1) copper domain-containing protein" evidence="1">
    <location>
        <begin position="22"/>
        <end position="105"/>
    </location>
</feature>
<reference evidence="2 3" key="1">
    <citation type="journal article" date="2019" name="Nat. Microbiol.">
        <title>Mediterranean grassland soil C-N compound turnover is dependent on rainfall and depth, and is mediated by genomically divergent microorganisms.</title>
        <authorList>
            <person name="Diamond S."/>
            <person name="Andeer P.F."/>
            <person name="Li Z."/>
            <person name="Crits-Christoph A."/>
            <person name="Burstein D."/>
            <person name="Anantharaman K."/>
            <person name="Lane K.R."/>
            <person name="Thomas B.C."/>
            <person name="Pan C."/>
            <person name="Northen T.R."/>
            <person name="Banfield J.F."/>
        </authorList>
    </citation>
    <scope>NUCLEOTIDE SEQUENCE [LARGE SCALE GENOMIC DNA]</scope>
    <source>
        <strain evidence="2">NP_8</strain>
    </source>
</reference>
<dbReference type="Proteomes" id="UP000318834">
    <property type="component" value="Unassembled WGS sequence"/>
</dbReference>
<dbReference type="EMBL" id="VBAP01000053">
    <property type="protein sequence ID" value="TMI74697.1"/>
    <property type="molecule type" value="Genomic_DNA"/>
</dbReference>
<evidence type="ECO:0000313" key="3">
    <source>
        <dbReference type="Proteomes" id="UP000318834"/>
    </source>
</evidence>
<comment type="caution">
    <text evidence="2">The sequence shown here is derived from an EMBL/GenBank/DDBJ whole genome shotgun (WGS) entry which is preliminary data.</text>
</comment>
<dbReference type="Gene3D" id="2.60.40.420">
    <property type="entry name" value="Cupredoxins - blue copper proteins"/>
    <property type="match status" value="1"/>
</dbReference>
<sequence>MSTRNTGLVLATLTAALLAMACGGSYGGTAGPPPAGNTVAATPSLTFTPGTLPVNVGETVTFAFGSVPHNVFFTQQTGAPADIAGNNTNVSITRTFATAGTYAYT</sequence>
<dbReference type="InterPro" id="IPR008972">
    <property type="entry name" value="Cupredoxin"/>
</dbReference>
<accession>A0A537ITW1</accession>
<dbReference type="PROSITE" id="PS51257">
    <property type="entry name" value="PROKAR_LIPOPROTEIN"/>
    <property type="match status" value="1"/>
</dbReference>
<gene>
    <name evidence="2" type="ORF">E6H05_07695</name>
</gene>
<dbReference type="AlphaFoldDB" id="A0A537ITW1"/>
<proteinExistence type="predicted"/>